<feature type="chain" id="PRO_5046492156" description="DUF4232 domain-containing protein" evidence="2">
    <location>
        <begin position="28"/>
        <end position="226"/>
    </location>
</feature>
<evidence type="ECO:0000259" key="3">
    <source>
        <dbReference type="Pfam" id="PF14016"/>
    </source>
</evidence>
<feature type="domain" description="DUF4232" evidence="3">
    <location>
        <begin position="85"/>
        <end position="199"/>
    </location>
</feature>
<dbReference type="RefSeq" id="WP_344622731.1">
    <property type="nucleotide sequence ID" value="NZ_BAAALD010000009.1"/>
</dbReference>
<comment type="caution">
    <text evidence="4">The sequence shown here is derived from an EMBL/GenBank/DDBJ whole genome shotgun (WGS) entry which is preliminary data.</text>
</comment>
<sequence length="226" mass="21922">MNHRTTATTRAAATAAAVLALALGAVACDDDTTAAGTGTAAPTTVVSTATAGTGSTASAARAGASGPGSAAGTGGSTAQAGTDRCRTADLKADVQIQEAGKAMVMLTNKGGRACTVKGYLGYGGLLADNSRADTATHRVAKPGPPVAVTLKPGTTAFSGLSWSSCDKADATCSVLAGLVVTPPDETTQLTATVLGTDGKPVVQFPVAKAGFTVGTLQPSNQGVLLG</sequence>
<dbReference type="InterPro" id="IPR025326">
    <property type="entry name" value="DUF4232"/>
</dbReference>
<feature type="signal peptide" evidence="2">
    <location>
        <begin position="1"/>
        <end position="27"/>
    </location>
</feature>
<dbReference type="Proteomes" id="UP001499987">
    <property type="component" value="Unassembled WGS sequence"/>
</dbReference>
<dbReference type="EMBL" id="BAAALD010000009">
    <property type="protein sequence ID" value="GAA1075231.1"/>
    <property type="molecule type" value="Genomic_DNA"/>
</dbReference>
<gene>
    <name evidence="4" type="ORF">GCM10009663_15420</name>
</gene>
<proteinExistence type="predicted"/>
<protein>
    <recommendedName>
        <fullName evidence="3">DUF4232 domain-containing protein</fullName>
    </recommendedName>
</protein>
<evidence type="ECO:0000313" key="5">
    <source>
        <dbReference type="Proteomes" id="UP001499987"/>
    </source>
</evidence>
<keyword evidence="2" id="KW-0732">Signal</keyword>
<feature type="region of interest" description="Disordered" evidence="1">
    <location>
        <begin position="57"/>
        <end position="82"/>
    </location>
</feature>
<keyword evidence="5" id="KW-1185">Reference proteome</keyword>
<feature type="compositionally biased region" description="Gly residues" evidence="1">
    <location>
        <begin position="65"/>
        <end position="75"/>
    </location>
</feature>
<evidence type="ECO:0000256" key="1">
    <source>
        <dbReference type="SAM" id="MobiDB-lite"/>
    </source>
</evidence>
<accession>A0ABP4DYF1</accession>
<dbReference type="PROSITE" id="PS51257">
    <property type="entry name" value="PROKAR_LIPOPROTEIN"/>
    <property type="match status" value="1"/>
</dbReference>
<dbReference type="Pfam" id="PF14016">
    <property type="entry name" value="DUF4232"/>
    <property type="match status" value="1"/>
</dbReference>
<reference evidence="5" key="1">
    <citation type="journal article" date="2019" name="Int. J. Syst. Evol. Microbiol.">
        <title>The Global Catalogue of Microorganisms (GCM) 10K type strain sequencing project: providing services to taxonomists for standard genome sequencing and annotation.</title>
        <authorList>
            <consortium name="The Broad Institute Genomics Platform"/>
            <consortium name="The Broad Institute Genome Sequencing Center for Infectious Disease"/>
            <person name="Wu L."/>
            <person name="Ma J."/>
        </authorList>
    </citation>
    <scope>NUCLEOTIDE SEQUENCE [LARGE SCALE GENOMIC DNA]</scope>
    <source>
        <strain evidence="5">JCM 13002</strain>
    </source>
</reference>
<evidence type="ECO:0000256" key="2">
    <source>
        <dbReference type="SAM" id="SignalP"/>
    </source>
</evidence>
<name>A0ABP4DYF1_9ACTN</name>
<organism evidence="4 5">
    <name type="scientific">Kitasatospora arboriphila</name>
    <dbReference type="NCBI Taxonomy" id="258052"/>
    <lineage>
        <taxon>Bacteria</taxon>
        <taxon>Bacillati</taxon>
        <taxon>Actinomycetota</taxon>
        <taxon>Actinomycetes</taxon>
        <taxon>Kitasatosporales</taxon>
        <taxon>Streptomycetaceae</taxon>
        <taxon>Kitasatospora</taxon>
    </lineage>
</organism>
<evidence type="ECO:0000313" key="4">
    <source>
        <dbReference type="EMBL" id="GAA1075231.1"/>
    </source>
</evidence>